<feature type="region of interest" description="Disordered" evidence="1">
    <location>
        <begin position="127"/>
        <end position="150"/>
    </location>
</feature>
<reference evidence="2 3" key="1">
    <citation type="journal article" date="2016" name="Sci. Rep.">
        <title>The Dendrobium catenatum Lindl. genome sequence provides insights into polysaccharide synthase, floral development and adaptive evolution.</title>
        <authorList>
            <person name="Zhang G.Q."/>
            <person name="Xu Q."/>
            <person name="Bian C."/>
            <person name="Tsai W.C."/>
            <person name="Yeh C.M."/>
            <person name="Liu K.W."/>
            <person name="Yoshida K."/>
            <person name="Zhang L.S."/>
            <person name="Chang S.B."/>
            <person name="Chen F."/>
            <person name="Shi Y."/>
            <person name="Su Y.Y."/>
            <person name="Zhang Y.Q."/>
            <person name="Chen L.J."/>
            <person name="Yin Y."/>
            <person name="Lin M."/>
            <person name="Huang H."/>
            <person name="Deng H."/>
            <person name="Wang Z.W."/>
            <person name="Zhu S.L."/>
            <person name="Zhao X."/>
            <person name="Deng C."/>
            <person name="Niu S.C."/>
            <person name="Huang J."/>
            <person name="Wang M."/>
            <person name="Liu G.H."/>
            <person name="Yang H.J."/>
            <person name="Xiao X.J."/>
            <person name="Hsiao Y.Y."/>
            <person name="Wu W.L."/>
            <person name="Chen Y.Y."/>
            <person name="Mitsuda N."/>
            <person name="Ohme-Takagi M."/>
            <person name="Luo Y.B."/>
            <person name="Van de Peer Y."/>
            <person name="Liu Z.J."/>
        </authorList>
    </citation>
    <scope>NUCLEOTIDE SEQUENCE [LARGE SCALE GENOMIC DNA]</scope>
    <source>
        <tissue evidence="2">The whole plant</tissue>
    </source>
</reference>
<gene>
    <name evidence="2" type="ORF">MA16_Dca017963</name>
</gene>
<dbReference type="EMBL" id="KZ502047">
    <property type="protein sequence ID" value="PKU84576.1"/>
    <property type="molecule type" value="Genomic_DNA"/>
</dbReference>
<dbReference type="Proteomes" id="UP000233837">
    <property type="component" value="Unassembled WGS sequence"/>
</dbReference>
<name>A0A2I0X9K2_9ASPA</name>
<keyword evidence="3" id="KW-1185">Reference proteome</keyword>
<reference evidence="2 3" key="2">
    <citation type="journal article" date="2017" name="Nature">
        <title>The Apostasia genome and the evolution of orchids.</title>
        <authorList>
            <person name="Zhang G.Q."/>
            <person name="Liu K.W."/>
            <person name="Li Z."/>
            <person name="Lohaus R."/>
            <person name="Hsiao Y.Y."/>
            <person name="Niu S.C."/>
            <person name="Wang J.Y."/>
            <person name="Lin Y.C."/>
            <person name="Xu Q."/>
            <person name="Chen L.J."/>
            <person name="Yoshida K."/>
            <person name="Fujiwara S."/>
            <person name="Wang Z.W."/>
            <person name="Zhang Y.Q."/>
            <person name="Mitsuda N."/>
            <person name="Wang M."/>
            <person name="Liu G.H."/>
            <person name="Pecoraro L."/>
            <person name="Huang H.X."/>
            <person name="Xiao X.J."/>
            <person name="Lin M."/>
            <person name="Wu X.Y."/>
            <person name="Wu W.L."/>
            <person name="Chen Y.Y."/>
            <person name="Chang S.B."/>
            <person name="Sakamoto S."/>
            <person name="Ohme-Takagi M."/>
            <person name="Yagi M."/>
            <person name="Zeng S.J."/>
            <person name="Shen C.Y."/>
            <person name="Yeh C.M."/>
            <person name="Luo Y.B."/>
            <person name="Tsai W.C."/>
            <person name="Van de Peer Y."/>
            <person name="Liu Z.J."/>
        </authorList>
    </citation>
    <scope>NUCLEOTIDE SEQUENCE [LARGE SCALE GENOMIC DNA]</scope>
    <source>
        <tissue evidence="2">The whole plant</tissue>
    </source>
</reference>
<evidence type="ECO:0000313" key="3">
    <source>
        <dbReference type="Proteomes" id="UP000233837"/>
    </source>
</evidence>
<dbReference type="AlphaFoldDB" id="A0A2I0X9K2"/>
<protein>
    <submittedName>
        <fullName evidence="2">Uncharacterized protein</fullName>
    </submittedName>
</protein>
<evidence type="ECO:0000313" key="2">
    <source>
        <dbReference type="EMBL" id="PKU84576.1"/>
    </source>
</evidence>
<proteinExistence type="predicted"/>
<evidence type="ECO:0000256" key="1">
    <source>
        <dbReference type="SAM" id="MobiDB-lite"/>
    </source>
</evidence>
<organism evidence="2 3">
    <name type="scientific">Dendrobium catenatum</name>
    <dbReference type="NCBI Taxonomy" id="906689"/>
    <lineage>
        <taxon>Eukaryota</taxon>
        <taxon>Viridiplantae</taxon>
        <taxon>Streptophyta</taxon>
        <taxon>Embryophyta</taxon>
        <taxon>Tracheophyta</taxon>
        <taxon>Spermatophyta</taxon>
        <taxon>Magnoliopsida</taxon>
        <taxon>Liliopsida</taxon>
        <taxon>Asparagales</taxon>
        <taxon>Orchidaceae</taxon>
        <taxon>Epidendroideae</taxon>
        <taxon>Malaxideae</taxon>
        <taxon>Dendrobiinae</taxon>
        <taxon>Dendrobium</taxon>
    </lineage>
</organism>
<sequence>MQTSLTRDGFVESELISAPFFSVLPMRDDFMESKLSPSLKVEAFSPSSLYLHEHRGRTFVSPPGSSIRGSQGFNAPNRSSPFLFVALPVREPGQDLLIPSPSAHQNRTKRRPLLLPLLTCPPSSTPGISSFSSSSPFPSSYFVSSPSINL</sequence>
<accession>A0A2I0X9K2</accession>